<sequence length="142" mass="16109">MRHSVYGKKLSRDKNQRTALFKALVQSLLLSEKIQTTQAKAQAVKGLVDKIITQAKNPNTRRLVTQFLTNKKVSDKLFNEIVPSLQSRQSGYTSIVKLGFRKGDGAMIVQMRLLLDEAKPEEPKTEKKTEKPKKVAKKKETK</sequence>
<dbReference type="Pfam" id="PF01196">
    <property type="entry name" value="Ribosomal_L17"/>
    <property type="match status" value="1"/>
</dbReference>
<dbReference type="NCBIfam" id="TIGR00059">
    <property type="entry name" value="L17"/>
    <property type="match status" value="1"/>
</dbReference>
<evidence type="ECO:0000313" key="8">
    <source>
        <dbReference type="EMBL" id="KKQ67408.1"/>
    </source>
</evidence>
<evidence type="ECO:0000256" key="3">
    <source>
        <dbReference type="ARBA" id="ARBA00023274"/>
    </source>
</evidence>
<proteinExistence type="inferred from homology"/>
<evidence type="ECO:0000256" key="7">
    <source>
        <dbReference type="SAM" id="MobiDB-lite"/>
    </source>
</evidence>
<dbReference type="GO" id="GO:0022625">
    <property type="term" value="C:cytosolic large ribosomal subunit"/>
    <property type="evidence" value="ECO:0007669"/>
    <property type="project" value="TreeGrafter"/>
</dbReference>
<keyword evidence="3 5" id="KW-0687">Ribonucleoprotein</keyword>
<dbReference type="GO" id="GO:0003735">
    <property type="term" value="F:structural constituent of ribosome"/>
    <property type="evidence" value="ECO:0007669"/>
    <property type="project" value="InterPro"/>
</dbReference>
<comment type="similarity">
    <text evidence="1 5">Belongs to the bacterial ribosomal protein bL17 family.</text>
</comment>
<dbReference type="EMBL" id="LBUP01000001">
    <property type="protein sequence ID" value="KKQ67408.1"/>
    <property type="molecule type" value="Genomic_DNA"/>
</dbReference>
<evidence type="ECO:0000256" key="4">
    <source>
        <dbReference type="ARBA" id="ARBA00035494"/>
    </source>
</evidence>
<comment type="caution">
    <text evidence="8">The sequence shown here is derived from an EMBL/GenBank/DDBJ whole genome shotgun (WGS) entry which is preliminary data.</text>
</comment>
<dbReference type="PANTHER" id="PTHR14413">
    <property type="entry name" value="RIBOSOMAL PROTEIN L17"/>
    <property type="match status" value="1"/>
</dbReference>
<reference evidence="8 9" key="1">
    <citation type="journal article" date="2015" name="Nature">
        <title>rRNA introns, odd ribosomes, and small enigmatic genomes across a large radiation of phyla.</title>
        <authorList>
            <person name="Brown C.T."/>
            <person name="Hug L.A."/>
            <person name="Thomas B.C."/>
            <person name="Sharon I."/>
            <person name="Castelle C.J."/>
            <person name="Singh A."/>
            <person name="Wilkins M.J."/>
            <person name="Williams K.H."/>
            <person name="Banfield J.F."/>
        </authorList>
    </citation>
    <scope>NUCLEOTIDE SEQUENCE [LARGE SCALE GENOMIC DNA]</scope>
</reference>
<evidence type="ECO:0000313" key="9">
    <source>
        <dbReference type="Proteomes" id="UP000034235"/>
    </source>
</evidence>
<keyword evidence="2 5" id="KW-0689">Ribosomal protein</keyword>
<evidence type="ECO:0000256" key="1">
    <source>
        <dbReference type="ARBA" id="ARBA00008777"/>
    </source>
</evidence>
<name>A0A0G0JI72_9BACT</name>
<protein>
    <recommendedName>
        <fullName evidence="4 6">50S ribosomal protein L17</fullName>
    </recommendedName>
</protein>
<feature type="compositionally biased region" description="Basic and acidic residues" evidence="7">
    <location>
        <begin position="117"/>
        <end position="133"/>
    </location>
</feature>
<evidence type="ECO:0000256" key="5">
    <source>
        <dbReference type="RuleBase" id="RU000660"/>
    </source>
</evidence>
<dbReference type="GO" id="GO:0006412">
    <property type="term" value="P:translation"/>
    <property type="evidence" value="ECO:0007669"/>
    <property type="project" value="InterPro"/>
</dbReference>
<organism evidence="8 9">
    <name type="scientific">Candidatus Daviesbacteria bacterium GW2011_GWA2_38_24</name>
    <dbReference type="NCBI Taxonomy" id="1618422"/>
    <lineage>
        <taxon>Bacteria</taxon>
        <taxon>Candidatus Daviesiibacteriota</taxon>
    </lineage>
</organism>
<dbReference type="PANTHER" id="PTHR14413:SF16">
    <property type="entry name" value="LARGE RIBOSOMAL SUBUNIT PROTEIN BL17M"/>
    <property type="match status" value="1"/>
</dbReference>
<evidence type="ECO:0000256" key="2">
    <source>
        <dbReference type="ARBA" id="ARBA00022980"/>
    </source>
</evidence>
<dbReference type="AlphaFoldDB" id="A0A0G0JI72"/>
<evidence type="ECO:0000256" key="6">
    <source>
        <dbReference type="RuleBase" id="RU000661"/>
    </source>
</evidence>
<dbReference type="Proteomes" id="UP000034235">
    <property type="component" value="Unassembled WGS sequence"/>
</dbReference>
<dbReference type="SUPFAM" id="SSF64263">
    <property type="entry name" value="Prokaryotic ribosomal protein L17"/>
    <property type="match status" value="1"/>
</dbReference>
<feature type="region of interest" description="Disordered" evidence="7">
    <location>
        <begin position="117"/>
        <end position="142"/>
    </location>
</feature>
<dbReference type="InterPro" id="IPR000456">
    <property type="entry name" value="Ribosomal_bL17"/>
</dbReference>
<dbReference type="Gene3D" id="3.90.1030.10">
    <property type="entry name" value="Ribosomal protein L17"/>
    <property type="match status" value="1"/>
</dbReference>
<dbReference type="InterPro" id="IPR036373">
    <property type="entry name" value="Ribosomal_bL17_sf"/>
</dbReference>
<gene>
    <name evidence="8" type="ORF">US86_C0001G0335</name>
</gene>
<accession>A0A0G0JI72</accession>